<organism evidence="3 4">
    <name type="scientific">Virgisporangium aurantiacum</name>
    <dbReference type="NCBI Taxonomy" id="175570"/>
    <lineage>
        <taxon>Bacteria</taxon>
        <taxon>Bacillati</taxon>
        <taxon>Actinomycetota</taxon>
        <taxon>Actinomycetes</taxon>
        <taxon>Micromonosporales</taxon>
        <taxon>Micromonosporaceae</taxon>
        <taxon>Virgisporangium</taxon>
    </lineage>
</organism>
<name>A0A8J3Z780_9ACTN</name>
<feature type="compositionally biased region" description="Pro residues" evidence="1">
    <location>
        <begin position="126"/>
        <end position="139"/>
    </location>
</feature>
<comment type="caution">
    <text evidence="3">The sequence shown here is derived from an EMBL/GenBank/DDBJ whole genome shotgun (WGS) entry which is preliminary data.</text>
</comment>
<evidence type="ECO:0000313" key="4">
    <source>
        <dbReference type="Proteomes" id="UP000612585"/>
    </source>
</evidence>
<feature type="region of interest" description="Disordered" evidence="1">
    <location>
        <begin position="1"/>
        <end position="187"/>
    </location>
</feature>
<dbReference type="EMBL" id="BOPG01000033">
    <property type="protein sequence ID" value="GIJ57667.1"/>
    <property type="molecule type" value="Genomic_DNA"/>
</dbReference>
<proteinExistence type="predicted"/>
<dbReference type="RefSeq" id="WP_203997217.1">
    <property type="nucleotide sequence ID" value="NZ_BOPG01000033.1"/>
</dbReference>
<feature type="compositionally biased region" description="Pro residues" evidence="1">
    <location>
        <begin position="170"/>
        <end position="185"/>
    </location>
</feature>
<keyword evidence="2" id="KW-1133">Transmembrane helix</keyword>
<feature type="compositionally biased region" description="Acidic residues" evidence="1">
    <location>
        <begin position="67"/>
        <end position="81"/>
    </location>
</feature>
<evidence type="ECO:0000313" key="3">
    <source>
        <dbReference type="EMBL" id="GIJ57667.1"/>
    </source>
</evidence>
<keyword evidence="4" id="KW-1185">Reference proteome</keyword>
<keyword evidence="2" id="KW-0812">Transmembrane</keyword>
<gene>
    <name evidence="3" type="ORF">Vau01_051830</name>
</gene>
<sequence>MSDRDDPKLPGAQVTPALPDPSDDESPTIRISGEAAQGETQDPEPRWSGSATVPPPGTPRRRSGLRDDDEDTYDLPADDDYGPTLRERFRVWRSGRRRVAQVAPPPAQPPTRSMPPQLPPGHTRPAQPPPGYYGPPAGPPTSWAGQRGGYGPPAGRPPRPQDQRRRAQPARPPVNPYPYAAPPPAPRRRRRRWPWWLLFWFLAAVACCGGATLWAKPYTEEYPASIAAEADVPGLTRSKDATRQKTADALLGKVESEQWDEGSLSVLYSDSRQRGATLLATTRFIWNPEKDLTARFADLTGDLKITGDAEVDAGPLGGYKRCGTGSLNGRTVAVCGWADHGSLAVGVFGNRSVDESSTLLDTIRGAVLKRG</sequence>
<accession>A0A8J3Z780</accession>
<protein>
    <submittedName>
        <fullName evidence="3">Uncharacterized protein</fullName>
    </submittedName>
</protein>
<feature type="transmembrane region" description="Helical" evidence="2">
    <location>
        <begin position="195"/>
        <end position="215"/>
    </location>
</feature>
<dbReference type="AlphaFoldDB" id="A0A8J3Z780"/>
<evidence type="ECO:0000256" key="2">
    <source>
        <dbReference type="SAM" id="Phobius"/>
    </source>
</evidence>
<feature type="compositionally biased region" description="Pro residues" evidence="1">
    <location>
        <begin position="103"/>
        <end position="119"/>
    </location>
</feature>
<keyword evidence="2" id="KW-0472">Membrane</keyword>
<evidence type="ECO:0000256" key="1">
    <source>
        <dbReference type="SAM" id="MobiDB-lite"/>
    </source>
</evidence>
<reference evidence="3" key="1">
    <citation type="submission" date="2021-01" db="EMBL/GenBank/DDBJ databases">
        <title>Whole genome shotgun sequence of Virgisporangium aurantiacum NBRC 16421.</title>
        <authorList>
            <person name="Komaki H."/>
            <person name="Tamura T."/>
        </authorList>
    </citation>
    <scope>NUCLEOTIDE SEQUENCE</scope>
    <source>
        <strain evidence="3">NBRC 16421</strain>
    </source>
</reference>
<dbReference type="Proteomes" id="UP000612585">
    <property type="component" value="Unassembled WGS sequence"/>
</dbReference>